<dbReference type="Pfam" id="PF04954">
    <property type="entry name" value="SIP"/>
    <property type="match status" value="1"/>
</dbReference>
<dbReference type="InterPro" id="IPR007037">
    <property type="entry name" value="SIP_rossman_dom"/>
</dbReference>
<dbReference type="PANTHER" id="PTHR30157:SF0">
    <property type="entry name" value="NADPH-DEPENDENT FERRIC-CHELATE REDUCTASE"/>
    <property type="match status" value="1"/>
</dbReference>
<evidence type="ECO:0000313" key="4">
    <source>
        <dbReference type="Proteomes" id="UP000307378"/>
    </source>
</evidence>
<dbReference type="EMBL" id="STGU01000008">
    <property type="protein sequence ID" value="THV34509.1"/>
    <property type="molecule type" value="Genomic_DNA"/>
</dbReference>
<name>A0A4S8Q1S8_9HYPH</name>
<dbReference type="InterPro" id="IPR014543">
    <property type="entry name" value="UCP028291"/>
</dbReference>
<feature type="domain" description="FAD-binding FR-type" evidence="2">
    <location>
        <begin position="106"/>
        <end position="232"/>
    </location>
</feature>
<comment type="caution">
    <text evidence="3">The sequence shown here is derived from an EMBL/GenBank/DDBJ whole genome shotgun (WGS) entry which is preliminary data.</text>
</comment>
<organism evidence="3 4">
    <name type="scientific">Rhizobium rosettiformans W3</name>
    <dbReference type="NCBI Taxonomy" id="538378"/>
    <lineage>
        <taxon>Bacteria</taxon>
        <taxon>Pseudomonadati</taxon>
        <taxon>Pseudomonadota</taxon>
        <taxon>Alphaproteobacteria</taxon>
        <taxon>Hyphomicrobiales</taxon>
        <taxon>Rhizobiaceae</taxon>
        <taxon>Rhizobium/Agrobacterium group</taxon>
        <taxon>Rhizobium</taxon>
    </lineage>
</organism>
<dbReference type="RefSeq" id="WP_136542046.1">
    <property type="nucleotide sequence ID" value="NZ_STGU01000008.1"/>
</dbReference>
<reference evidence="3 4" key="1">
    <citation type="submission" date="2019-04" db="EMBL/GenBank/DDBJ databases">
        <title>genome sequence of strain W3.</title>
        <authorList>
            <person name="Gao J."/>
            <person name="Sun J."/>
        </authorList>
    </citation>
    <scope>NUCLEOTIDE SEQUENCE [LARGE SCALE GENOMIC DNA]</scope>
    <source>
        <strain evidence="3 4">W3</strain>
    </source>
</reference>
<evidence type="ECO:0000313" key="3">
    <source>
        <dbReference type="EMBL" id="THV34509.1"/>
    </source>
</evidence>
<dbReference type="Gene3D" id="3.40.50.80">
    <property type="entry name" value="Nucleotide-binding domain of ferredoxin-NADP reductase (FNR) module"/>
    <property type="match status" value="1"/>
</dbReference>
<dbReference type="InterPro" id="IPR013113">
    <property type="entry name" value="SIP_FAD-bd"/>
</dbReference>
<dbReference type="Pfam" id="PF09981">
    <property type="entry name" value="DUF2218"/>
    <property type="match status" value="1"/>
</dbReference>
<dbReference type="Proteomes" id="UP000307378">
    <property type="component" value="Unassembled WGS sequence"/>
</dbReference>
<dbReference type="AlphaFoldDB" id="A0A4S8Q1S8"/>
<proteinExistence type="inferred from homology"/>
<dbReference type="CDD" id="cd06193">
    <property type="entry name" value="siderophore_interacting"/>
    <property type="match status" value="1"/>
</dbReference>
<dbReference type="InterPro" id="IPR039374">
    <property type="entry name" value="SIP_fam"/>
</dbReference>
<sequence>MTDLQSFELSGIARPVNVTAMLDEICEHFVEHAEVTRQEDKAVLSSSHARIELLPKPDHLEIRLACGSDEELESTRTMFAEHLYYFAGEEPFSLDWSKPAPKVQPANLQEAFVVSTAQVTPRMLRVTLSVEDVTPFVDGDIHVRLLVPPHGRAPVWPTLRADGRIDWPKGEDKLLVRIYTIRSVDAAQGQITIDFFQHPAEGVSTPGADFARDAIAGTRVAIIGPGGGSLPEAGKILFAGDESALPAIARMIEEASPGTQITAIIEVENKAEEQTIVSHADFSIEWLHRGSYAEGTKNQLAERAKAAIDRMPADSYVWFAAEKAAMRSVKAHLASRGHDRKRQYVAWYWEEGKHADE</sequence>
<dbReference type="InterPro" id="IPR039261">
    <property type="entry name" value="FNR_nucleotide-bd"/>
</dbReference>
<comment type="similarity">
    <text evidence="1">Belongs to the SIP oxidoreductase family.</text>
</comment>
<dbReference type="InterPro" id="IPR017927">
    <property type="entry name" value="FAD-bd_FR_type"/>
</dbReference>
<dbReference type="SUPFAM" id="SSF63380">
    <property type="entry name" value="Riboflavin synthase domain-like"/>
    <property type="match status" value="1"/>
</dbReference>
<dbReference type="PROSITE" id="PS51384">
    <property type="entry name" value="FAD_FR"/>
    <property type="match status" value="1"/>
</dbReference>
<dbReference type="GO" id="GO:0016491">
    <property type="term" value="F:oxidoreductase activity"/>
    <property type="evidence" value="ECO:0007669"/>
    <property type="project" value="InterPro"/>
</dbReference>
<accession>A0A4S8Q1S8</accession>
<dbReference type="Pfam" id="PF08021">
    <property type="entry name" value="FAD_binding_9"/>
    <property type="match status" value="1"/>
</dbReference>
<evidence type="ECO:0000259" key="2">
    <source>
        <dbReference type="PROSITE" id="PS51384"/>
    </source>
</evidence>
<dbReference type="PANTHER" id="PTHR30157">
    <property type="entry name" value="FERRIC REDUCTASE, NADPH-DEPENDENT"/>
    <property type="match status" value="1"/>
</dbReference>
<dbReference type="Gene3D" id="3.30.310.50">
    <property type="entry name" value="Alpha-D-phosphohexomutase, C-terminal domain"/>
    <property type="match status" value="1"/>
</dbReference>
<protein>
    <submittedName>
        <fullName evidence="3">Siderophore-interacting protein</fullName>
    </submittedName>
</protein>
<dbReference type="Gene3D" id="2.40.30.10">
    <property type="entry name" value="Translation factors"/>
    <property type="match status" value="1"/>
</dbReference>
<evidence type="ECO:0000256" key="1">
    <source>
        <dbReference type="ARBA" id="ARBA00035644"/>
    </source>
</evidence>
<gene>
    <name evidence="3" type="ORF">FAA86_15535</name>
</gene>
<dbReference type="InterPro" id="IPR017938">
    <property type="entry name" value="Riboflavin_synthase-like_b-brl"/>
</dbReference>